<evidence type="ECO:0000256" key="13">
    <source>
        <dbReference type="ARBA" id="ARBA00047552"/>
    </source>
</evidence>
<organism evidence="18 19">
    <name type="scientific">Steccherinum ochraceum</name>
    <dbReference type="NCBI Taxonomy" id="92696"/>
    <lineage>
        <taxon>Eukaryota</taxon>
        <taxon>Fungi</taxon>
        <taxon>Dikarya</taxon>
        <taxon>Basidiomycota</taxon>
        <taxon>Agaricomycotina</taxon>
        <taxon>Agaricomycetes</taxon>
        <taxon>Polyporales</taxon>
        <taxon>Steccherinaceae</taxon>
        <taxon>Steccherinum</taxon>
    </lineage>
</organism>
<dbReference type="Gene3D" id="3.90.740.10">
    <property type="entry name" value="Valyl/Leucyl/Isoleucyl-tRNA synthetase, editing domain"/>
    <property type="match status" value="1"/>
</dbReference>
<dbReference type="PANTHER" id="PTHR11946:SF109">
    <property type="entry name" value="VALINE--TRNA LIGASE"/>
    <property type="match status" value="1"/>
</dbReference>
<feature type="region of interest" description="Disordered" evidence="15">
    <location>
        <begin position="1"/>
        <end position="87"/>
    </location>
</feature>
<dbReference type="STRING" id="92696.A0A4V2MXR3"/>
<dbReference type="OrthoDB" id="629407at2759"/>
<dbReference type="SUPFAM" id="SSF47323">
    <property type="entry name" value="Anticodon-binding domain of a subclass of class I aminoacyl-tRNA synthetases"/>
    <property type="match status" value="1"/>
</dbReference>
<comment type="similarity">
    <text evidence="3 14">Belongs to the class-I aminoacyl-tRNA synthetase family.</text>
</comment>
<dbReference type="EMBL" id="RWJN01000010">
    <property type="protein sequence ID" value="TCD71107.1"/>
    <property type="molecule type" value="Genomic_DNA"/>
</dbReference>
<dbReference type="GO" id="GO:0005739">
    <property type="term" value="C:mitochondrion"/>
    <property type="evidence" value="ECO:0007669"/>
    <property type="project" value="UniProtKB-SubCell"/>
</dbReference>
<keyword evidence="7 14" id="KW-0547">Nucleotide-binding</keyword>
<feature type="compositionally biased region" description="Basic and acidic residues" evidence="15">
    <location>
        <begin position="56"/>
        <end position="70"/>
    </location>
</feature>
<evidence type="ECO:0000256" key="7">
    <source>
        <dbReference type="ARBA" id="ARBA00022741"/>
    </source>
</evidence>
<evidence type="ECO:0000256" key="12">
    <source>
        <dbReference type="ARBA" id="ARBA00040837"/>
    </source>
</evidence>
<sequence>MASEAASTPAASTPATPADGPIVSAKNAAKKEAKRLEKEAKLAAKALKTAAAAPAGEKKAKAQKEKKEEEAPFVNNTPKGEKKDLTEPMAAGYNPIAVESAWYDWWEAQGFFRPQMGADGKPKPEGLFVLPSPPPNVTGSLHIGHALTVAIQDTLTRWNRMLGKTTLFVPGFDHAGISTQSVVEKRLYKASGQTRHDLGREKFLETVWDWKNDYQGRITNQLRRLGGSYDWDRVAFTMNPSLSKAVVETFCRLHEDGILYRANRLVNWCVRLNTTLSNLEVDQKQLTGRTFLNVPGYDAKEKFEFGVITSFAYPIDGSDEKIVIATTRPETMLGDTAIAVHPNDPRYTHLHGKFAKHPFLDRRIPIITDDIIVDMEFGTGAVKITPAHDPNDYEVGVRHNLPFINILNDDGTLNENAGEKFKGMKRFHARVAVVKALQDAGLYEGAADNPMQIPICSKSGDIIEPVMKPQWWVNCQPLTEQAIKRTRAGELNIQPKSSENEWYRWLEGMRDWCISRQLWWGHRCPAYFVNIEGQEQDRKDGKYWVVGRTPEEATERGQKLAAGVKFTLEQDEDVLDTWFSSGLWPFSIMGWPEKTPDLENFYPSSILETGWDILPFWVARMVLLGLRLTDTMPFKEVYCHAMIRDAHGRKMSKSLGNVIDPLDVIQGLPLEALHEKLYEGNLDEKEIKKARDGQKKDFPKGIPQCGTDALRFSLCAYSGGGRDINLEILRVEGYRKFCNKIFNATKFAMLKLDETFVPEPSAKPTGKESLVERWILHKLNIAAKEINQSLEERNFMVATGIAYNFWLYELCDVYIEAMKPMTDDSAAEATRKSAQQTLYTCLDHGLRLLHPFMPFVTEELWQRLPRRPNDSTPSIMVSQYPTFDEASVFPEAEKDFDLVFSALKTGRSLAASYNLQNDIQFWIRTQTDAEAQLFESQASTIVALTKNCKSAKVIRDLKDLPEGCGSAVLTPTVAVYLVVRGLVDLDVEIAKCDKKLDLAKMSLDKILKVESQADYETTIPANVRLANEDKRMTLEADIANLVQSKDMFAKLK</sequence>
<dbReference type="SUPFAM" id="SSF52374">
    <property type="entry name" value="Nucleotidylyl transferase"/>
    <property type="match status" value="1"/>
</dbReference>
<feature type="domain" description="Aminoacyl-tRNA synthetase class Ia" evidence="16">
    <location>
        <begin position="102"/>
        <end position="726"/>
    </location>
</feature>
<evidence type="ECO:0000259" key="17">
    <source>
        <dbReference type="Pfam" id="PF08264"/>
    </source>
</evidence>
<dbReference type="FunFam" id="3.90.740.10:FF:000005">
    <property type="entry name" value="Valine--tRNA ligase, mitochondrial"/>
    <property type="match status" value="1"/>
</dbReference>
<dbReference type="Gene3D" id="3.40.50.620">
    <property type="entry name" value="HUPs"/>
    <property type="match status" value="2"/>
</dbReference>
<dbReference type="AlphaFoldDB" id="A0A4V2MXR3"/>
<dbReference type="Pfam" id="PF00133">
    <property type="entry name" value="tRNA-synt_1"/>
    <property type="match status" value="1"/>
</dbReference>
<evidence type="ECO:0000256" key="14">
    <source>
        <dbReference type="RuleBase" id="RU363035"/>
    </source>
</evidence>
<proteinExistence type="inferred from homology"/>
<dbReference type="InterPro" id="IPR013155">
    <property type="entry name" value="M/V/L/I-tRNA-synth_anticd-bd"/>
</dbReference>
<dbReference type="EC" id="6.1.1.9" evidence="4"/>
<dbReference type="PRINTS" id="PR00986">
    <property type="entry name" value="TRNASYNTHVAL"/>
</dbReference>
<dbReference type="FunFam" id="3.40.50.620:FF:000020">
    <property type="entry name" value="Valine--tRNA ligase, mitochondrial"/>
    <property type="match status" value="1"/>
</dbReference>
<keyword evidence="6 14" id="KW-0436">Ligase</keyword>
<dbReference type="SUPFAM" id="SSF50677">
    <property type="entry name" value="ValRS/IleRS/LeuRS editing domain"/>
    <property type="match status" value="1"/>
</dbReference>
<dbReference type="GO" id="GO:0002161">
    <property type="term" value="F:aminoacyl-tRNA deacylase activity"/>
    <property type="evidence" value="ECO:0007669"/>
    <property type="project" value="InterPro"/>
</dbReference>
<keyword evidence="10 14" id="KW-0030">Aminoacyl-tRNA synthetase</keyword>
<evidence type="ECO:0000313" key="18">
    <source>
        <dbReference type="EMBL" id="TCD71107.1"/>
    </source>
</evidence>
<feature type="compositionally biased region" description="Low complexity" evidence="15">
    <location>
        <begin position="1"/>
        <end position="18"/>
    </location>
</feature>
<dbReference type="GO" id="GO:0005829">
    <property type="term" value="C:cytosol"/>
    <property type="evidence" value="ECO:0007669"/>
    <property type="project" value="TreeGrafter"/>
</dbReference>
<evidence type="ECO:0000256" key="2">
    <source>
        <dbReference type="ARBA" id="ARBA00004496"/>
    </source>
</evidence>
<dbReference type="PROSITE" id="PS00178">
    <property type="entry name" value="AA_TRNA_LIGASE_I"/>
    <property type="match status" value="1"/>
</dbReference>
<dbReference type="Gene3D" id="1.10.730.10">
    <property type="entry name" value="Isoleucyl-tRNA Synthetase, Domain 1"/>
    <property type="match status" value="1"/>
</dbReference>
<keyword evidence="9 14" id="KW-0648">Protein biosynthesis</keyword>
<dbReference type="HAMAP" id="MF_02004">
    <property type="entry name" value="Val_tRNA_synth_type1"/>
    <property type="match status" value="1"/>
</dbReference>
<evidence type="ECO:0000256" key="3">
    <source>
        <dbReference type="ARBA" id="ARBA00005594"/>
    </source>
</evidence>
<dbReference type="NCBIfam" id="TIGR00422">
    <property type="entry name" value="valS"/>
    <property type="match status" value="1"/>
</dbReference>
<dbReference type="Pfam" id="PF08264">
    <property type="entry name" value="Anticodon_1"/>
    <property type="match status" value="1"/>
</dbReference>
<keyword evidence="19" id="KW-1185">Reference proteome</keyword>
<dbReference type="InterPro" id="IPR009080">
    <property type="entry name" value="tRNAsynth_Ia_anticodon-bd"/>
</dbReference>
<dbReference type="NCBIfam" id="NF004349">
    <property type="entry name" value="PRK05729.1"/>
    <property type="match status" value="1"/>
</dbReference>
<evidence type="ECO:0000313" key="19">
    <source>
        <dbReference type="Proteomes" id="UP000292702"/>
    </source>
</evidence>
<dbReference type="GO" id="GO:0005524">
    <property type="term" value="F:ATP binding"/>
    <property type="evidence" value="ECO:0007669"/>
    <property type="project" value="UniProtKB-KW"/>
</dbReference>
<gene>
    <name evidence="18" type="ORF">EIP91_000201</name>
</gene>
<dbReference type="InterPro" id="IPR033705">
    <property type="entry name" value="Anticodon_Ia_Val"/>
</dbReference>
<dbReference type="InterPro" id="IPR014729">
    <property type="entry name" value="Rossmann-like_a/b/a_fold"/>
</dbReference>
<dbReference type="FunFam" id="3.40.50.620:FF:000078">
    <property type="entry name" value="Valine--tRNA ligase, mitochondrial"/>
    <property type="match status" value="1"/>
</dbReference>
<keyword evidence="5" id="KW-0963">Cytoplasm</keyword>
<protein>
    <recommendedName>
        <fullName evidence="12">Valine--tRNA ligase, mitochondrial</fullName>
        <ecNumber evidence="4">6.1.1.9</ecNumber>
    </recommendedName>
    <alternativeName>
        <fullName evidence="11">Valyl-tRNA synthetase</fullName>
    </alternativeName>
</protein>
<keyword evidence="8 14" id="KW-0067">ATP-binding</keyword>
<evidence type="ECO:0000256" key="4">
    <source>
        <dbReference type="ARBA" id="ARBA00013169"/>
    </source>
</evidence>
<dbReference type="InterPro" id="IPR009008">
    <property type="entry name" value="Val/Leu/Ile-tRNA-synth_edit"/>
</dbReference>
<evidence type="ECO:0000256" key="8">
    <source>
        <dbReference type="ARBA" id="ARBA00022840"/>
    </source>
</evidence>
<evidence type="ECO:0000256" key="1">
    <source>
        <dbReference type="ARBA" id="ARBA00004173"/>
    </source>
</evidence>
<evidence type="ECO:0000256" key="10">
    <source>
        <dbReference type="ARBA" id="ARBA00023146"/>
    </source>
</evidence>
<reference evidence="18 19" key="1">
    <citation type="submission" date="2018-11" db="EMBL/GenBank/DDBJ databases">
        <title>Genome assembly of Steccherinum ochraceum LE-BIN_3174, the white-rot fungus of the Steccherinaceae family (The Residual Polyporoid clade, Polyporales, Basidiomycota).</title>
        <authorList>
            <person name="Fedorova T.V."/>
            <person name="Glazunova O.A."/>
            <person name="Landesman E.O."/>
            <person name="Moiseenko K.V."/>
            <person name="Psurtseva N.V."/>
            <person name="Savinova O.S."/>
            <person name="Shakhova N.V."/>
            <person name="Tyazhelova T.V."/>
            <person name="Vasina D.V."/>
        </authorList>
    </citation>
    <scope>NUCLEOTIDE SEQUENCE [LARGE SCALE GENOMIC DNA]</scope>
    <source>
        <strain evidence="18 19">LE-BIN_3174</strain>
    </source>
</reference>
<dbReference type="Proteomes" id="UP000292702">
    <property type="component" value="Unassembled WGS sequence"/>
</dbReference>
<feature type="compositionally biased region" description="Low complexity" evidence="15">
    <location>
        <begin position="43"/>
        <end position="55"/>
    </location>
</feature>
<comment type="subcellular location">
    <subcellularLocation>
        <location evidence="2">Cytoplasm</location>
    </subcellularLocation>
    <subcellularLocation>
        <location evidence="1">Mitochondrion</location>
    </subcellularLocation>
</comment>
<name>A0A4V2MXR3_9APHY</name>
<dbReference type="CDD" id="cd07962">
    <property type="entry name" value="Anticodon_Ia_Val"/>
    <property type="match status" value="1"/>
</dbReference>
<comment type="caution">
    <text evidence="18">The sequence shown here is derived from an EMBL/GenBank/DDBJ whole genome shotgun (WGS) entry which is preliminary data.</text>
</comment>
<evidence type="ECO:0000256" key="11">
    <source>
        <dbReference type="ARBA" id="ARBA00029936"/>
    </source>
</evidence>
<dbReference type="GO" id="GO:0004832">
    <property type="term" value="F:valine-tRNA ligase activity"/>
    <property type="evidence" value="ECO:0007669"/>
    <property type="project" value="UniProtKB-EC"/>
</dbReference>
<dbReference type="InterPro" id="IPR001412">
    <property type="entry name" value="aa-tRNA-synth_I_CS"/>
</dbReference>
<dbReference type="FunFam" id="1.10.730.10:FF:000009">
    <property type="entry name" value="Valine--tRNA ligase, mitochondrial"/>
    <property type="match status" value="1"/>
</dbReference>
<feature type="compositionally biased region" description="Basic and acidic residues" evidence="15">
    <location>
        <begin position="29"/>
        <end position="42"/>
    </location>
</feature>
<accession>A0A4V2MXR3</accession>
<dbReference type="CDD" id="cd00817">
    <property type="entry name" value="ValRS_core"/>
    <property type="match status" value="1"/>
</dbReference>
<dbReference type="InterPro" id="IPR002300">
    <property type="entry name" value="aa-tRNA-synth_Ia"/>
</dbReference>
<evidence type="ECO:0000256" key="5">
    <source>
        <dbReference type="ARBA" id="ARBA00022490"/>
    </source>
</evidence>
<evidence type="ECO:0000259" key="16">
    <source>
        <dbReference type="Pfam" id="PF00133"/>
    </source>
</evidence>
<evidence type="ECO:0000256" key="6">
    <source>
        <dbReference type="ARBA" id="ARBA00022598"/>
    </source>
</evidence>
<comment type="catalytic activity">
    <reaction evidence="13">
        <text>tRNA(Val) + L-valine + ATP = L-valyl-tRNA(Val) + AMP + diphosphate</text>
        <dbReference type="Rhea" id="RHEA:10704"/>
        <dbReference type="Rhea" id="RHEA-COMP:9672"/>
        <dbReference type="Rhea" id="RHEA-COMP:9708"/>
        <dbReference type="ChEBI" id="CHEBI:30616"/>
        <dbReference type="ChEBI" id="CHEBI:33019"/>
        <dbReference type="ChEBI" id="CHEBI:57762"/>
        <dbReference type="ChEBI" id="CHEBI:78442"/>
        <dbReference type="ChEBI" id="CHEBI:78537"/>
        <dbReference type="ChEBI" id="CHEBI:456215"/>
        <dbReference type="EC" id="6.1.1.9"/>
    </reaction>
</comment>
<evidence type="ECO:0000256" key="15">
    <source>
        <dbReference type="SAM" id="MobiDB-lite"/>
    </source>
</evidence>
<dbReference type="GO" id="GO:0006438">
    <property type="term" value="P:valyl-tRNA aminoacylation"/>
    <property type="evidence" value="ECO:0007669"/>
    <property type="project" value="InterPro"/>
</dbReference>
<dbReference type="PANTHER" id="PTHR11946">
    <property type="entry name" value="VALYL-TRNA SYNTHETASES"/>
    <property type="match status" value="1"/>
</dbReference>
<evidence type="ECO:0000256" key="9">
    <source>
        <dbReference type="ARBA" id="ARBA00022917"/>
    </source>
</evidence>
<feature type="domain" description="Methionyl/Valyl/Leucyl/Isoleucyl-tRNA synthetase anticodon-binding" evidence="17">
    <location>
        <begin position="772"/>
        <end position="918"/>
    </location>
</feature>
<dbReference type="InterPro" id="IPR002303">
    <property type="entry name" value="Valyl-tRNA_ligase"/>
</dbReference>